<dbReference type="InterPro" id="IPR029063">
    <property type="entry name" value="SAM-dependent_MTases_sf"/>
</dbReference>
<reference evidence="2" key="1">
    <citation type="journal article" date="2020" name="Stud. Mycol.">
        <title>101 Dothideomycetes genomes: a test case for predicting lifestyles and emergence of pathogens.</title>
        <authorList>
            <person name="Haridas S."/>
            <person name="Albert R."/>
            <person name="Binder M."/>
            <person name="Bloem J."/>
            <person name="Labutti K."/>
            <person name="Salamov A."/>
            <person name="Andreopoulos B."/>
            <person name="Baker S."/>
            <person name="Barry K."/>
            <person name="Bills G."/>
            <person name="Bluhm B."/>
            <person name="Cannon C."/>
            <person name="Castanera R."/>
            <person name="Culley D."/>
            <person name="Daum C."/>
            <person name="Ezra D."/>
            <person name="Gonzalez J."/>
            <person name="Henrissat B."/>
            <person name="Kuo A."/>
            <person name="Liang C."/>
            <person name="Lipzen A."/>
            <person name="Lutzoni F."/>
            <person name="Magnuson J."/>
            <person name="Mondo S."/>
            <person name="Nolan M."/>
            <person name="Ohm R."/>
            <person name="Pangilinan J."/>
            <person name="Park H.-J."/>
            <person name="Ramirez L."/>
            <person name="Alfaro M."/>
            <person name="Sun H."/>
            <person name="Tritt A."/>
            <person name="Yoshinaga Y."/>
            <person name="Zwiers L.-H."/>
            <person name="Turgeon B."/>
            <person name="Goodwin S."/>
            <person name="Spatafora J."/>
            <person name="Crous P."/>
            <person name="Grigoriev I."/>
        </authorList>
    </citation>
    <scope>NUCLEOTIDE SEQUENCE</scope>
    <source>
        <strain evidence="2">CBS 269.34</strain>
    </source>
</reference>
<feature type="domain" description="Methyltransferase" evidence="1">
    <location>
        <begin position="58"/>
        <end position="149"/>
    </location>
</feature>
<gene>
    <name evidence="2" type="ORF">BU16DRAFT_529954</name>
</gene>
<sequence>MSEPQKVPEEYSHVPDDGYILQRHYAASARLNLQHHLYRQSIGYLLHPCIPINEHMKVADIACGTGIWLLDLADQLDTNATLDGFDISADQFPHASTLPPKVRFSVLDGTKEIPEELVGKYDVVRVSLIVLVVKDGEPGGWIENLMRMLSMLSTTFLEPPQI</sequence>
<accession>A0A6A6QHF3</accession>
<dbReference type="AlphaFoldDB" id="A0A6A6QHF3"/>
<dbReference type="CDD" id="cd02440">
    <property type="entry name" value="AdoMet_MTases"/>
    <property type="match status" value="1"/>
</dbReference>
<evidence type="ECO:0000259" key="1">
    <source>
        <dbReference type="Pfam" id="PF13649"/>
    </source>
</evidence>
<dbReference type="InterPro" id="IPR041698">
    <property type="entry name" value="Methyltransf_25"/>
</dbReference>
<dbReference type="SUPFAM" id="SSF53335">
    <property type="entry name" value="S-adenosyl-L-methionine-dependent methyltransferases"/>
    <property type="match status" value="1"/>
</dbReference>
<name>A0A6A6QHF3_9PEZI</name>
<organism evidence="2 3">
    <name type="scientific">Lophium mytilinum</name>
    <dbReference type="NCBI Taxonomy" id="390894"/>
    <lineage>
        <taxon>Eukaryota</taxon>
        <taxon>Fungi</taxon>
        <taxon>Dikarya</taxon>
        <taxon>Ascomycota</taxon>
        <taxon>Pezizomycotina</taxon>
        <taxon>Dothideomycetes</taxon>
        <taxon>Pleosporomycetidae</taxon>
        <taxon>Mytilinidiales</taxon>
        <taxon>Mytilinidiaceae</taxon>
        <taxon>Lophium</taxon>
    </lineage>
</organism>
<protein>
    <recommendedName>
        <fullName evidence="1">Methyltransferase domain-containing protein</fullName>
    </recommendedName>
</protein>
<dbReference type="EMBL" id="MU004195">
    <property type="protein sequence ID" value="KAF2491430.1"/>
    <property type="molecule type" value="Genomic_DNA"/>
</dbReference>
<keyword evidence="3" id="KW-1185">Reference proteome</keyword>
<proteinExistence type="predicted"/>
<dbReference type="Gene3D" id="3.40.50.150">
    <property type="entry name" value="Vaccinia Virus protein VP39"/>
    <property type="match status" value="1"/>
</dbReference>
<dbReference type="Pfam" id="PF13649">
    <property type="entry name" value="Methyltransf_25"/>
    <property type="match status" value="1"/>
</dbReference>
<dbReference type="OrthoDB" id="417697at2759"/>
<dbReference type="Proteomes" id="UP000799750">
    <property type="component" value="Unassembled WGS sequence"/>
</dbReference>
<evidence type="ECO:0000313" key="3">
    <source>
        <dbReference type="Proteomes" id="UP000799750"/>
    </source>
</evidence>
<evidence type="ECO:0000313" key="2">
    <source>
        <dbReference type="EMBL" id="KAF2491430.1"/>
    </source>
</evidence>